<proteinExistence type="predicted"/>
<dbReference type="Proteomes" id="UP000193642">
    <property type="component" value="Unassembled WGS sequence"/>
</dbReference>
<gene>
    <name evidence="2" type="ORF">BCR33DRAFT_717904</name>
</gene>
<evidence type="ECO:0000313" key="3">
    <source>
        <dbReference type="Proteomes" id="UP000193642"/>
    </source>
</evidence>
<keyword evidence="3" id="KW-1185">Reference proteome</keyword>
<evidence type="ECO:0000313" key="2">
    <source>
        <dbReference type="EMBL" id="ORY43170.1"/>
    </source>
</evidence>
<dbReference type="CDD" id="cd00161">
    <property type="entry name" value="beta-trefoil_Ricin-like"/>
    <property type="match status" value="1"/>
</dbReference>
<protein>
    <submittedName>
        <fullName evidence="2">Uncharacterized protein</fullName>
    </submittedName>
</protein>
<feature type="coiled-coil region" evidence="1">
    <location>
        <begin position="205"/>
        <end position="255"/>
    </location>
</feature>
<dbReference type="OrthoDB" id="10285595at2759"/>
<keyword evidence="1" id="KW-0175">Coiled coil</keyword>
<evidence type="ECO:0000256" key="1">
    <source>
        <dbReference type="SAM" id="Coils"/>
    </source>
</evidence>
<sequence length="385" mass="42773">MFAISEGFRGRYRLEHCQRQVVLLLGRKESGKTTIASGLAGVSAPLFDTPANNDSVTISKGYNQDCSVLYAKIALEEKSLQATVTAVKNFLDEVGIYWIVFVAGITYADEFHARPDDALLFAKFRELYKEDLPYAVIFNKCPAFPDGNRHIIAQKCGGNYPSNTCFVPRTENQNVLNSDLSSAFVNARNMLGRIGVVNVTVQFQFQKLISEIKRLQDEVNFSKAEAGAAKAEAMAAKAEARAARVEASAAKAEASVAKAEAGVAIFSICPMDGDLALKNVDDTFCLVPLQLEDMCQKFVWVDGMIRCVGTGRVFDVWHWNFVNGTKVVPFTDAHAGKNQLWMFRYGQLRLQGEPHFEVVWREETGLVIETAANEDRRWRLLYAGV</sequence>
<reference evidence="2 3" key="1">
    <citation type="submission" date="2016-07" db="EMBL/GenBank/DDBJ databases">
        <title>Pervasive Adenine N6-methylation of Active Genes in Fungi.</title>
        <authorList>
            <consortium name="DOE Joint Genome Institute"/>
            <person name="Mondo S.J."/>
            <person name="Dannebaum R.O."/>
            <person name="Kuo R.C."/>
            <person name="Labutti K."/>
            <person name="Haridas S."/>
            <person name="Kuo A."/>
            <person name="Salamov A."/>
            <person name="Ahrendt S.R."/>
            <person name="Lipzen A."/>
            <person name="Sullivan W."/>
            <person name="Andreopoulos W.B."/>
            <person name="Clum A."/>
            <person name="Lindquist E."/>
            <person name="Daum C."/>
            <person name="Ramamoorthy G.K."/>
            <person name="Gryganskyi A."/>
            <person name="Culley D."/>
            <person name="Magnuson J.K."/>
            <person name="James T.Y."/>
            <person name="O'Malley M.A."/>
            <person name="Stajich J.E."/>
            <person name="Spatafora J.W."/>
            <person name="Visel A."/>
            <person name="Grigoriev I.V."/>
        </authorList>
    </citation>
    <scope>NUCLEOTIDE SEQUENCE [LARGE SCALE GENOMIC DNA]</scope>
    <source>
        <strain evidence="2 3">JEL800</strain>
    </source>
</reference>
<dbReference type="InterPro" id="IPR035992">
    <property type="entry name" value="Ricin_B-like_lectins"/>
</dbReference>
<dbReference type="SUPFAM" id="SSF50370">
    <property type="entry name" value="Ricin B-like lectins"/>
    <property type="match status" value="1"/>
</dbReference>
<comment type="caution">
    <text evidence="2">The sequence shown here is derived from an EMBL/GenBank/DDBJ whole genome shotgun (WGS) entry which is preliminary data.</text>
</comment>
<accession>A0A1Y2C810</accession>
<name>A0A1Y2C810_9FUNG</name>
<dbReference type="EMBL" id="MCGO01000026">
    <property type="protein sequence ID" value="ORY43170.1"/>
    <property type="molecule type" value="Genomic_DNA"/>
</dbReference>
<organism evidence="2 3">
    <name type="scientific">Rhizoclosmatium globosum</name>
    <dbReference type="NCBI Taxonomy" id="329046"/>
    <lineage>
        <taxon>Eukaryota</taxon>
        <taxon>Fungi</taxon>
        <taxon>Fungi incertae sedis</taxon>
        <taxon>Chytridiomycota</taxon>
        <taxon>Chytridiomycota incertae sedis</taxon>
        <taxon>Chytridiomycetes</taxon>
        <taxon>Chytridiales</taxon>
        <taxon>Chytriomycetaceae</taxon>
        <taxon>Rhizoclosmatium</taxon>
    </lineage>
</organism>
<dbReference type="AlphaFoldDB" id="A0A1Y2C810"/>